<dbReference type="RefSeq" id="WP_186742861.1">
    <property type="nucleotide sequence ID" value="NZ_CP060394.1"/>
</dbReference>
<dbReference type="CDD" id="cd02932">
    <property type="entry name" value="OYE_YqiM_FMN"/>
    <property type="match status" value="1"/>
</dbReference>
<organism evidence="7 8">
    <name type="scientific">Alloacidobacterium dinghuense</name>
    <dbReference type="NCBI Taxonomy" id="2763107"/>
    <lineage>
        <taxon>Bacteria</taxon>
        <taxon>Pseudomonadati</taxon>
        <taxon>Acidobacteriota</taxon>
        <taxon>Terriglobia</taxon>
        <taxon>Terriglobales</taxon>
        <taxon>Acidobacteriaceae</taxon>
        <taxon>Alloacidobacterium</taxon>
    </lineage>
</organism>
<evidence type="ECO:0000256" key="5">
    <source>
        <dbReference type="ARBA" id="ARBA00023002"/>
    </source>
</evidence>
<accession>A0A7G8BH83</accession>
<dbReference type="GO" id="GO:0010181">
    <property type="term" value="F:FMN binding"/>
    <property type="evidence" value="ECO:0007669"/>
    <property type="project" value="InterPro"/>
</dbReference>
<dbReference type="KEGG" id="adin:H7849_23205"/>
<evidence type="ECO:0000256" key="3">
    <source>
        <dbReference type="ARBA" id="ARBA00022643"/>
    </source>
</evidence>
<dbReference type="InterPro" id="IPR044152">
    <property type="entry name" value="YqjM-like"/>
</dbReference>
<keyword evidence="3" id="KW-0288">FMN</keyword>
<dbReference type="SUPFAM" id="SSF51395">
    <property type="entry name" value="FMN-linked oxidoreductases"/>
    <property type="match status" value="1"/>
</dbReference>
<keyword evidence="2" id="KW-0285">Flavoprotein</keyword>
<sequence length="380" mass="41480">MAADNVASLFAPLEIGNITLPNRIVVSPMCQYSSEDGFANDWHLVHLGSRAAGGASLVITEATAVTAEGRISPRDLGLWKDEHIIPLKRIVDFLHGLGAFAGVQLAHAGRKASMSPPWMGERIMAVEEGGWDEVVAPSPIPFAPHYKQPTQLDEAGIKRIVEAFAQAARRAVLAGFDVIEIHAAHGYLLHEFLSPLSNHRSDTYGSSLENRLRFLMQVVDAVRDWWPEEKPLFVRISATDWADAGWNVQSSIALAAQLRLRKVDLIDVSSGGLVPGVKIPVGPGYQTHFSEQIRRHTGVLTGTVGMITEPAQADHILRTGQADLVLMAREFLRDPYWALHAADDLGQRIAWPVQYLRAAGGAVPSREPITADEAESLRLA</sequence>
<feature type="domain" description="NADH:flavin oxidoreductase/NADH oxidase N-terminal" evidence="6">
    <location>
        <begin position="8"/>
        <end position="344"/>
    </location>
</feature>
<evidence type="ECO:0000313" key="8">
    <source>
        <dbReference type="Proteomes" id="UP000515312"/>
    </source>
</evidence>
<keyword evidence="8" id="KW-1185">Reference proteome</keyword>
<reference evidence="7 8" key="1">
    <citation type="submission" date="2020-08" db="EMBL/GenBank/DDBJ databases">
        <title>Edaphobacter telluris sp. nov. and Acidobacterium dinghuensis sp. nov., two acidobacteria isolated from forest soil.</title>
        <authorList>
            <person name="Fu J."/>
            <person name="Qiu L."/>
        </authorList>
    </citation>
    <scope>NUCLEOTIDE SEQUENCE [LARGE SCALE GENOMIC DNA]</scope>
    <source>
        <strain evidence="7">4Y35</strain>
    </source>
</reference>
<evidence type="ECO:0000256" key="2">
    <source>
        <dbReference type="ARBA" id="ARBA00022630"/>
    </source>
</evidence>
<dbReference type="PANTHER" id="PTHR43303">
    <property type="entry name" value="NADPH DEHYDROGENASE C23G7.10C-RELATED"/>
    <property type="match status" value="1"/>
</dbReference>
<evidence type="ECO:0000259" key="6">
    <source>
        <dbReference type="Pfam" id="PF00724"/>
    </source>
</evidence>
<dbReference type="EMBL" id="CP060394">
    <property type="protein sequence ID" value="QNI31903.1"/>
    <property type="molecule type" value="Genomic_DNA"/>
</dbReference>
<dbReference type="InterPro" id="IPR013785">
    <property type="entry name" value="Aldolase_TIM"/>
</dbReference>
<comment type="cofactor">
    <cofactor evidence="1">
        <name>FMN</name>
        <dbReference type="ChEBI" id="CHEBI:58210"/>
    </cofactor>
</comment>
<dbReference type="InterPro" id="IPR001155">
    <property type="entry name" value="OxRdtase_FMN_N"/>
</dbReference>
<keyword evidence="5" id="KW-0560">Oxidoreductase</keyword>
<proteinExistence type="predicted"/>
<name>A0A7G8BH83_9BACT</name>
<evidence type="ECO:0000256" key="4">
    <source>
        <dbReference type="ARBA" id="ARBA00022857"/>
    </source>
</evidence>
<dbReference type="GO" id="GO:0050661">
    <property type="term" value="F:NADP binding"/>
    <property type="evidence" value="ECO:0007669"/>
    <property type="project" value="InterPro"/>
</dbReference>
<dbReference type="GO" id="GO:0003959">
    <property type="term" value="F:NADPH dehydrogenase activity"/>
    <property type="evidence" value="ECO:0007669"/>
    <property type="project" value="InterPro"/>
</dbReference>
<evidence type="ECO:0000256" key="1">
    <source>
        <dbReference type="ARBA" id="ARBA00001917"/>
    </source>
</evidence>
<dbReference type="Proteomes" id="UP000515312">
    <property type="component" value="Chromosome"/>
</dbReference>
<gene>
    <name evidence="7" type="ORF">H7849_23205</name>
</gene>
<dbReference type="Gene3D" id="3.20.20.70">
    <property type="entry name" value="Aldolase class I"/>
    <property type="match status" value="1"/>
</dbReference>
<dbReference type="AlphaFoldDB" id="A0A7G8BH83"/>
<protein>
    <submittedName>
        <fullName evidence="7">NADH:flavin oxidoreductase/NADH oxidase</fullName>
    </submittedName>
</protein>
<evidence type="ECO:0000313" key="7">
    <source>
        <dbReference type="EMBL" id="QNI31903.1"/>
    </source>
</evidence>
<dbReference type="PANTHER" id="PTHR43303:SF4">
    <property type="entry name" value="NADPH DEHYDROGENASE C23G7.10C-RELATED"/>
    <property type="match status" value="1"/>
</dbReference>
<keyword evidence="4" id="KW-0521">NADP</keyword>
<dbReference type="Pfam" id="PF00724">
    <property type="entry name" value="Oxidored_FMN"/>
    <property type="match status" value="1"/>
</dbReference>